<evidence type="ECO:0000256" key="5">
    <source>
        <dbReference type="ARBA" id="ARBA00022782"/>
    </source>
</evidence>
<sequence length="329" mass="36814">MLRRFQKVLTQASPLFRSQTRTFVLSTKNFSEEQPAPKHEIKNVTIIGGGLMGGGIAQVAAQNDFNVTIVDAEDEYLQKCMVMITKSLDRITKKKFPNERKGSAKFVQEILNKIKTNRVVEEACADADLVIEAITENMVIKQKLFKQIDAVAPKTCLFTSNTSSLSITEISEATSRKDQFGGLHFFNPVPMMKLVEVIKTEHTSSETFDSLFQFSKDLGKAPVVCRDTPGFIVNRLLVPYMMEAMRMVERGEASAEDVDTAMKLGAGYPMGPFELADYVGLDTTKFIIDGWHSKFPENILFNPNDTLNKLVEDGKFGRKSGEGFYKYGN</sequence>
<comment type="subcellular location">
    <subcellularLocation>
        <location evidence="1">Mitochondrion matrix</location>
    </subcellularLocation>
</comment>
<keyword evidence="13" id="KW-0496">Mitochondrion</keyword>
<feature type="binding site" evidence="26">
    <location>
        <position position="87"/>
    </location>
    <ligand>
        <name>CoA</name>
        <dbReference type="ChEBI" id="CHEBI:57287"/>
    </ligand>
</feature>
<evidence type="ECO:0000256" key="7">
    <source>
        <dbReference type="ARBA" id="ARBA00022871"/>
    </source>
</evidence>
<dbReference type="GO" id="GO:0007283">
    <property type="term" value="P:spermatogenesis"/>
    <property type="evidence" value="ECO:0007669"/>
    <property type="project" value="UniProtKB-KW"/>
</dbReference>
<protein>
    <recommendedName>
        <fullName evidence="21">Hydroxyacyl-coenzyme A dehydrogenase, mitochondrial</fullName>
        <ecNumber evidence="4">1.1.1.35</ecNumber>
    </recommendedName>
    <alternativeName>
        <fullName evidence="22">Medium and short-chain L-3-hydroxyacyl-coenzyme A dehydrogenase</fullName>
    </alternativeName>
    <alternativeName>
        <fullName evidence="23">Short-chain 3-hydroxyacyl-CoA dehydrogenase</fullName>
    </alternativeName>
</protein>
<dbReference type="Pfam" id="PF02737">
    <property type="entry name" value="3HCDH_N"/>
    <property type="match status" value="1"/>
</dbReference>
<evidence type="ECO:0000256" key="17">
    <source>
        <dbReference type="ARBA" id="ARBA00052282"/>
    </source>
</evidence>
<dbReference type="GeneID" id="136804984"/>
<dbReference type="InterPro" id="IPR022694">
    <property type="entry name" value="3-OHacyl-CoA_DH"/>
</dbReference>
<dbReference type="GO" id="GO:0070403">
    <property type="term" value="F:NAD+ binding"/>
    <property type="evidence" value="ECO:0007669"/>
    <property type="project" value="InterPro"/>
</dbReference>
<keyword evidence="30" id="KW-1185">Reference proteome</keyword>
<feature type="domain" description="3-hydroxyacyl-CoA dehydrogenase NAD binding" evidence="28">
    <location>
        <begin position="43"/>
        <end position="228"/>
    </location>
</feature>
<evidence type="ECO:0000313" key="29">
    <source>
        <dbReference type="EnsemblMetazoa" id="CLYHEMP008585.1"/>
    </source>
</evidence>
<dbReference type="AlphaFoldDB" id="A0A7M5V2S2"/>
<evidence type="ECO:0000256" key="18">
    <source>
        <dbReference type="ARBA" id="ARBA00052692"/>
    </source>
</evidence>
<keyword evidence="5" id="KW-0221">Differentiation</keyword>
<dbReference type="Proteomes" id="UP000594262">
    <property type="component" value="Unplaced"/>
</dbReference>
<dbReference type="InterPro" id="IPR006176">
    <property type="entry name" value="3-OHacyl-CoA_DH_NAD-bd"/>
</dbReference>
<evidence type="ECO:0000256" key="24">
    <source>
        <dbReference type="PIRSR" id="PIRSR000105-1"/>
    </source>
</evidence>
<evidence type="ECO:0000256" key="13">
    <source>
        <dbReference type="ARBA" id="ARBA00023128"/>
    </source>
</evidence>
<dbReference type="FunFam" id="1.10.1040.10:FF:000019">
    <property type="entry name" value="3-hydroxybutyryl-CoA dehydrogenase FadB2"/>
    <property type="match status" value="1"/>
</dbReference>
<feature type="binding site" evidence="25">
    <location>
        <position position="71"/>
    </location>
    <ligand>
        <name>NAD(+)</name>
        <dbReference type="ChEBI" id="CHEBI:57540"/>
    </ligand>
</feature>
<accession>A0A7M5V2S2</accession>
<name>A0A7M5V2S2_9CNID</name>
<feature type="binding site" evidence="25">
    <location>
        <position position="163"/>
    </location>
    <ligand>
        <name>NAD(+)</name>
        <dbReference type="ChEBI" id="CHEBI:57540"/>
    </ligand>
</feature>
<evidence type="ECO:0000256" key="4">
    <source>
        <dbReference type="ARBA" id="ARBA00013000"/>
    </source>
</evidence>
<evidence type="ECO:0000259" key="27">
    <source>
        <dbReference type="Pfam" id="PF00725"/>
    </source>
</evidence>
<evidence type="ECO:0000256" key="19">
    <source>
        <dbReference type="ARBA" id="ARBA00059837"/>
    </source>
</evidence>
<dbReference type="OrthoDB" id="5958943at2759"/>
<dbReference type="PROSITE" id="PS00067">
    <property type="entry name" value="3HCDH"/>
    <property type="match status" value="1"/>
</dbReference>
<feature type="binding site" evidence="26">
    <location>
        <position position="163"/>
    </location>
    <ligand>
        <name>CoA</name>
        <dbReference type="ChEBI" id="CHEBI:57287"/>
    </ligand>
</feature>
<evidence type="ECO:0000256" key="16">
    <source>
        <dbReference type="ARBA" id="ARBA00051510"/>
    </source>
</evidence>
<dbReference type="InterPro" id="IPR052242">
    <property type="entry name" value="Mito_3-hydroxyacyl-CoA_DH"/>
</dbReference>
<evidence type="ECO:0000256" key="14">
    <source>
        <dbReference type="ARBA" id="ARBA00023278"/>
    </source>
</evidence>
<dbReference type="InterPro" id="IPR006108">
    <property type="entry name" value="3HC_DH_C"/>
</dbReference>
<evidence type="ECO:0000256" key="11">
    <source>
        <dbReference type="ARBA" id="ARBA00023027"/>
    </source>
</evidence>
<dbReference type="InterPro" id="IPR036291">
    <property type="entry name" value="NAD(P)-bd_dom_sf"/>
</dbReference>
<dbReference type="PANTHER" id="PTHR43561:SF3">
    <property type="entry name" value="HYDROXYACYL-COENZYME A DEHYDROGENASE, MITOCHONDRIAL"/>
    <property type="match status" value="1"/>
</dbReference>
<dbReference type="InterPro" id="IPR013328">
    <property type="entry name" value="6PGD_dom2"/>
</dbReference>
<comment type="catalytic activity">
    <reaction evidence="16">
        <text>(3S)-hydroxydecanoyl-CoA + NAD(+) = 3-oxodecanoyl-CoA + NADH + H(+)</text>
        <dbReference type="Rhea" id="RHEA:31187"/>
        <dbReference type="ChEBI" id="CHEBI:15378"/>
        <dbReference type="ChEBI" id="CHEBI:57540"/>
        <dbReference type="ChEBI" id="CHEBI:57945"/>
        <dbReference type="ChEBI" id="CHEBI:62548"/>
        <dbReference type="ChEBI" id="CHEBI:62616"/>
    </reaction>
</comment>
<evidence type="ECO:0000256" key="22">
    <source>
        <dbReference type="ARBA" id="ARBA00077615"/>
    </source>
</evidence>
<dbReference type="InterPro" id="IPR008927">
    <property type="entry name" value="6-PGluconate_DH-like_C_sf"/>
</dbReference>
<dbReference type="GO" id="GO:0030154">
    <property type="term" value="P:cell differentiation"/>
    <property type="evidence" value="ECO:0007669"/>
    <property type="project" value="UniProtKB-KW"/>
</dbReference>
<comment type="function">
    <text evidence="19">Mitochondrial fatty acid beta-oxidation enzyme that catalyzes the third step of the beta-oxidation cycle for medium and short-chain 3-hydroxy fatty acyl-CoAs (C4 to C10). Plays a role in the control of insulin secretion by inhibiting the activation of glutamate dehydrogenase 1 (GLUD1), an enzyme that has an important role in regulating amino acid-induced insulin secretion. Plays a role in the maintenance of normal spermatogenesis through the reduction of fatty acid accumulation in the testes.</text>
</comment>
<organism evidence="29 30">
    <name type="scientific">Clytia hemisphaerica</name>
    <dbReference type="NCBI Taxonomy" id="252671"/>
    <lineage>
        <taxon>Eukaryota</taxon>
        <taxon>Metazoa</taxon>
        <taxon>Cnidaria</taxon>
        <taxon>Hydrozoa</taxon>
        <taxon>Hydroidolina</taxon>
        <taxon>Leptothecata</taxon>
        <taxon>Obeliida</taxon>
        <taxon>Clytiidae</taxon>
        <taxon>Clytia</taxon>
    </lineage>
</organism>
<feature type="binding site" evidence="25">
    <location>
        <position position="319"/>
    </location>
    <ligand>
        <name>NAD(+)</name>
        <dbReference type="ChEBI" id="CHEBI:57540"/>
    </ligand>
</feature>
<dbReference type="EC" id="1.1.1.35" evidence="4"/>
<evidence type="ECO:0000256" key="8">
    <source>
        <dbReference type="ARBA" id="ARBA00022946"/>
    </source>
</evidence>
<dbReference type="RefSeq" id="XP_066917622.1">
    <property type="nucleotide sequence ID" value="XM_067061521.1"/>
</dbReference>
<dbReference type="PANTHER" id="PTHR43561">
    <property type="match status" value="1"/>
</dbReference>
<dbReference type="PIRSF" id="PIRSF000105">
    <property type="entry name" value="HCDH"/>
    <property type="match status" value="1"/>
</dbReference>
<dbReference type="Pfam" id="PF00725">
    <property type="entry name" value="3HCDH"/>
    <property type="match status" value="1"/>
</dbReference>
<dbReference type="SUPFAM" id="SSF51735">
    <property type="entry name" value="NAD(P)-binding Rossmann-fold domains"/>
    <property type="match status" value="1"/>
</dbReference>
<evidence type="ECO:0000256" key="2">
    <source>
        <dbReference type="ARBA" id="ARBA00005005"/>
    </source>
</evidence>
<keyword evidence="14" id="KW-0379">Hydroxylation</keyword>
<feature type="binding site" evidence="25">
    <location>
        <begin position="48"/>
        <end position="53"/>
    </location>
    <ligand>
        <name>NAD(+)</name>
        <dbReference type="ChEBI" id="CHEBI:57540"/>
    </ligand>
</feature>
<keyword evidence="9" id="KW-0007">Acetylation</keyword>
<keyword evidence="6" id="KW-0276">Fatty acid metabolism</keyword>
<dbReference type="GO" id="GO:0006635">
    <property type="term" value="P:fatty acid beta-oxidation"/>
    <property type="evidence" value="ECO:0007669"/>
    <property type="project" value="TreeGrafter"/>
</dbReference>
<feature type="domain" description="3-hydroxyacyl-CoA dehydrogenase C-terminal" evidence="27">
    <location>
        <begin position="230"/>
        <end position="327"/>
    </location>
</feature>
<evidence type="ECO:0000256" key="26">
    <source>
        <dbReference type="PIRSR" id="PIRSR000105-3"/>
    </source>
</evidence>
<comment type="catalytic activity">
    <reaction evidence="18">
        <text>(3S)-3-hydroxybutanoyl-CoA + NAD(+) = acetoacetyl-CoA + NADH + H(+)</text>
        <dbReference type="Rhea" id="RHEA:30799"/>
        <dbReference type="ChEBI" id="CHEBI:15378"/>
        <dbReference type="ChEBI" id="CHEBI:57286"/>
        <dbReference type="ChEBI" id="CHEBI:57316"/>
        <dbReference type="ChEBI" id="CHEBI:57540"/>
        <dbReference type="ChEBI" id="CHEBI:57945"/>
    </reaction>
</comment>
<dbReference type="FunFam" id="3.40.50.720:FF:000258">
    <property type="entry name" value="Hydroxyacyl-coenzyme A dehydrogenase, mitochondrial"/>
    <property type="match status" value="1"/>
</dbReference>
<feature type="binding site" evidence="26">
    <location>
        <position position="94"/>
    </location>
    <ligand>
        <name>CoA</name>
        <dbReference type="ChEBI" id="CHEBI:57287"/>
    </ligand>
</feature>
<dbReference type="EnsemblMetazoa" id="CLYHEMT008585.1">
    <property type="protein sequence ID" value="CLYHEMP008585.1"/>
    <property type="gene ID" value="CLYHEMG008585"/>
</dbReference>
<reference evidence="29" key="1">
    <citation type="submission" date="2021-01" db="UniProtKB">
        <authorList>
            <consortium name="EnsemblMetazoa"/>
        </authorList>
    </citation>
    <scope>IDENTIFICATION</scope>
</reference>
<evidence type="ECO:0000256" key="23">
    <source>
        <dbReference type="ARBA" id="ARBA00079904"/>
    </source>
</evidence>
<feature type="site" description="Important for catalytic activity" evidence="24">
    <location>
        <position position="184"/>
    </location>
</feature>
<evidence type="ECO:0000256" key="9">
    <source>
        <dbReference type="ARBA" id="ARBA00022990"/>
    </source>
</evidence>
<comment type="subunit">
    <text evidence="20">Homodimer. Interacts with GLUD1; this interaction inhibits the activation of glutamate dehydrogenase 1 (GLUD1).</text>
</comment>
<evidence type="ECO:0000256" key="25">
    <source>
        <dbReference type="PIRSR" id="PIRSR000105-2"/>
    </source>
</evidence>
<keyword evidence="8" id="KW-0809">Transit peptide</keyword>
<evidence type="ECO:0000256" key="1">
    <source>
        <dbReference type="ARBA" id="ARBA00004305"/>
    </source>
</evidence>
<dbReference type="Gene3D" id="1.10.1040.10">
    <property type="entry name" value="N-(1-d-carboxylethyl)-l-norvaline Dehydrogenase, domain 2"/>
    <property type="match status" value="1"/>
</dbReference>
<comment type="catalytic activity">
    <reaction evidence="17">
        <text>(3S)-hydroxyhexadecanoyl-CoA + NAD(+) = 3-oxohexadecanoyl-CoA + NADH + H(+)</text>
        <dbReference type="Rhea" id="RHEA:31159"/>
        <dbReference type="ChEBI" id="CHEBI:15378"/>
        <dbReference type="ChEBI" id="CHEBI:57349"/>
        <dbReference type="ChEBI" id="CHEBI:57540"/>
        <dbReference type="ChEBI" id="CHEBI:57945"/>
        <dbReference type="ChEBI" id="CHEBI:62613"/>
    </reaction>
</comment>
<evidence type="ECO:0000256" key="6">
    <source>
        <dbReference type="ARBA" id="ARBA00022832"/>
    </source>
</evidence>
<evidence type="ECO:0000256" key="3">
    <source>
        <dbReference type="ARBA" id="ARBA00009463"/>
    </source>
</evidence>
<comment type="catalytic activity">
    <reaction evidence="15">
        <text>a (3S)-3-hydroxyacyl-CoA + NAD(+) = a 3-oxoacyl-CoA + NADH + H(+)</text>
        <dbReference type="Rhea" id="RHEA:22432"/>
        <dbReference type="ChEBI" id="CHEBI:15378"/>
        <dbReference type="ChEBI" id="CHEBI:57318"/>
        <dbReference type="ChEBI" id="CHEBI:57540"/>
        <dbReference type="ChEBI" id="CHEBI:57945"/>
        <dbReference type="ChEBI" id="CHEBI:90726"/>
        <dbReference type="EC" id="1.1.1.35"/>
    </reaction>
</comment>
<keyword evidence="10" id="KW-0560">Oxidoreductase</keyword>
<keyword evidence="11 25" id="KW-0520">NAD</keyword>
<dbReference type="GO" id="GO:0003857">
    <property type="term" value="F:(3S)-3-hydroxyacyl-CoA dehydrogenase (NAD+) activity"/>
    <property type="evidence" value="ECO:0007669"/>
    <property type="project" value="UniProtKB-EC"/>
</dbReference>
<evidence type="ECO:0000256" key="20">
    <source>
        <dbReference type="ARBA" id="ARBA00065273"/>
    </source>
</evidence>
<dbReference type="SUPFAM" id="SSF48179">
    <property type="entry name" value="6-phosphogluconate dehydrogenase C-terminal domain-like"/>
    <property type="match status" value="1"/>
</dbReference>
<evidence type="ECO:0000256" key="21">
    <source>
        <dbReference type="ARBA" id="ARBA00071676"/>
    </source>
</evidence>
<evidence type="ECO:0000256" key="15">
    <source>
        <dbReference type="ARBA" id="ARBA00049556"/>
    </source>
</evidence>
<keyword evidence="12" id="KW-0443">Lipid metabolism</keyword>
<keyword evidence="7" id="KW-0744">Spermatogenesis</keyword>
<feature type="binding site" evidence="25">
    <location>
        <position position="187"/>
    </location>
    <ligand>
        <name>NAD(+)</name>
        <dbReference type="ChEBI" id="CHEBI:57540"/>
    </ligand>
</feature>
<evidence type="ECO:0000313" key="30">
    <source>
        <dbReference type="Proteomes" id="UP000594262"/>
    </source>
</evidence>
<evidence type="ECO:0000256" key="10">
    <source>
        <dbReference type="ARBA" id="ARBA00023002"/>
    </source>
</evidence>
<comment type="pathway">
    <text evidence="2">Lipid metabolism; fatty acid beta-oxidation.</text>
</comment>
<proteinExistence type="inferred from homology"/>
<feature type="binding site" evidence="25">
    <location>
        <position position="136"/>
    </location>
    <ligand>
        <name>NAD(+)</name>
        <dbReference type="ChEBI" id="CHEBI:57540"/>
    </ligand>
</feature>
<dbReference type="InterPro" id="IPR006180">
    <property type="entry name" value="3-OHacyl-CoA_DH_CS"/>
</dbReference>
<feature type="binding site" evidence="25">
    <location>
        <position position="141"/>
    </location>
    <ligand>
        <name>NAD(+)</name>
        <dbReference type="ChEBI" id="CHEBI:57540"/>
    </ligand>
</feature>
<dbReference type="GO" id="GO:0005759">
    <property type="term" value="C:mitochondrial matrix"/>
    <property type="evidence" value="ECO:0007669"/>
    <property type="project" value="UniProtKB-SubCell"/>
</dbReference>
<evidence type="ECO:0000256" key="12">
    <source>
        <dbReference type="ARBA" id="ARBA00023098"/>
    </source>
</evidence>
<evidence type="ECO:0000259" key="28">
    <source>
        <dbReference type="Pfam" id="PF02737"/>
    </source>
</evidence>
<comment type="similarity">
    <text evidence="3">Belongs to the 3-hydroxyacyl-CoA dehydrogenase family.</text>
</comment>
<dbReference type="Gene3D" id="3.40.50.720">
    <property type="entry name" value="NAD(P)-binding Rossmann-like Domain"/>
    <property type="match status" value="1"/>
</dbReference>